<dbReference type="Pfam" id="PF00168">
    <property type="entry name" value="C2"/>
    <property type="match status" value="1"/>
</dbReference>
<dbReference type="Gene3D" id="2.60.40.150">
    <property type="entry name" value="C2 domain"/>
    <property type="match status" value="1"/>
</dbReference>
<name>A0A6B2LBF3_9EUKA</name>
<proteinExistence type="predicted"/>
<accession>A0A6B2LBF3</accession>
<dbReference type="EMBL" id="GIBP01005281">
    <property type="protein sequence ID" value="NDV34250.1"/>
    <property type="molecule type" value="Transcribed_RNA"/>
</dbReference>
<protein>
    <recommendedName>
        <fullName evidence="1">C2 domain-containing protein</fullName>
    </recommendedName>
</protein>
<evidence type="ECO:0000313" key="2">
    <source>
        <dbReference type="EMBL" id="NDV34250.1"/>
    </source>
</evidence>
<dbReference type="InterPro" id="IPR000008">
    <property type="entry name" value="C2_dom"/>
</dbReference>
<dbReference type="GO" id="GO:0010628">
    <property type="term" value="P:positive regulation of gene expression"/>
    <property type="evidence" value="ECO:0007669"/>
    <property type="project" value="TreeGrafter"/>
</dbReference>
<feature type="domain" description="C2" evidence="1">
    <location>
        <begin position="1"/>
        <end position="58"/>
    </location>
</feature>
<sequence>MDPQWSEEFVLPLYQVKGLAVKMAVWDHDRIGKSDFLGQLELNLSPSDKGLFGVAQKKDLKGRGSSADVNVKGTINFMMQFSSEIKGQCKLFYHNHKFTGLARAISSGESARVYGTYRVELNHVDQVFGDIYQGWNKNYESAQKIFNSPVVKDVVTTQHNHLYSDISITKTGLLENGQHLLIYLKNGYKGNRPRFFTYAITGHTWYFSETGAAFFVDFTSKHAMHACVAEEVRYAGEFHFQKNTDGSFRLVIDNNSGTYAPNKDHLPRLQKLMQLNFPGLEVEVCDFHDEKLKTYKALLQNNFK</sequence>
<dbReference type="SUPFAM" id="SSF49562">
    <property type="entry name" value="C2 domain (Calcium/lipid-binding domain, CaLB)"/>
    <property type="match status" value="1"/>
</dbReference>
<dbReference type="AlphaFoldDB" id="A0A6B2LBF3"/>
<evidence type="ECO:0000259" key="1">
    <source>
        <dbReference type="PROSITE" id="PS50004"/>
    </source>
</evidence>
<dbReference type="PANTHER" id="PTHR47800">
    <property type="entry name" value="C2 DOMAIN-CONTAINING PROTEIN"/>
    <property type="match status" value="1"/>
</dbReference>
<organism evidence="2">
    <name type="scientific">Arcella intermedia</name>
    <dbReference type="NCBI Taxonomy" id="1963864"/>
    <lineage>
        <taxon>Eukaryota</taxon>
        <taxon>Amoebozoa</taxon>
        <taxon>Tubulinea</taxon>
        <taxon>Elardia</taxon>
        <taxon>Arcellinida</taxon>
        <taxon>Sphaerothecina</taxon>
        <taxon>Arcellidae</taxon>
        <taxon>Arcella</taxon>
    </lineage>
</organism>
<dbReference type="CDD" id="cd00030">
    <property type="entry name" value="C2"/>
    <property type="match status" value="1"/>
</dbReference>
<dbReference type="PROSITE" id="PS50004">
    <property type="entry name" value="C2"/>
    <property type="match status" value="1"/>
</dbReference>
<dbReference type="PANTHER" id="PTHR47800:SF5">
    <property type="entry name" value="FER-1-LIKE PROTEIN 6"/>
    <property type="match status" value="1"/>
</dbReference>
<reference evidence="2" key="1">
    <citation type="journal article" date="2020" name="J. Eukaryot. Microbiol.">
        <title>De novo Sequencing, Assembly and Annotation of the Transcriptome for the Free-Living Testate Amoeba Arcella intermedia.</title>
        <authorList>
            <person name="Ribeiro G.M."/>
            <person name="Porfirio-Sousa A.L."/>
            <person name="Maurer-Alcala X.X."/>
            <person name="Katz L.A."/>
            <person name="Lahr D.J.G."/>
        </authorList>
    </citation>
    <scope>NUCLEOTIDE SEQUENCE</scope>
</reference>
<dbReference type="InterPro" id="IPR035892">
    <property type="entry name" value="C2_domain_sf"/>
</dbReference>